<name>F8X2D9_9BACT</name>
<reference evidence="2 3" key="1">
    <citation type="submission" date="2011-04" db="EMBL/GenBank/DDBJ databases">
        <title>The Genome Sequence of Dysgonomonas mossii DSM 22836.</title>
        <authorList>
            <consortium name="The Broad Institute Genome Sequencing Platform"/>
            <person name="Earl A."/>
            <person name="Ward D."/>
            <person name="Feldgarden M."/>
            <person name="Gevers D."/>
            <person name="Pudlo N."/>
            <person name="Martens E."/>
            <person name="Allen-Vercoe E."/>
            <person name="Young S.K."/>
            <person name="Zeng Q."/>
            <person name="Gargeya S."/>
            <person name="Fitzgerald M."/>
            <person name="Haas B."/>
            <person name="Abouelleil A."/>
            <person name="Alvarado L."/>
            <person name="Arachchi H.M."/>
            <person name="Berlin A."/>
            <person name="Brown A."/>
            <person name="Chapman S.B."/>
            <person name="Chen Z."/>
            <person name="Dunbar C."/>
            <person name="Freedman E."/>
            <person name="Gearin G."/>
            <person name="Gellesch M."/>
            <person name="Goldberg J."/>
            <person name="Griggs A."/>
            <person name="Gujja S."/>
            <person name="Heiman D."/>
            <person name="Howarth C."/>
            <person name="Larson L."/>
            <person name="Lui A."/>
            <person name="MacDonald P.J.P."/>
            <person name="Mehta T."/>
            <person name="Montmayeur A."/>
            <person name="Murphy C."/>
            <person name="Neiman D."/>
            <person name="Pearson M."/>
            <person name="Priest M."/>
            <person name="Roberts A."/>
            <person name="Saif S."/>
            <person name="Shea T."/>
            <person name="Shenoy N."/>
            <person name="Sisk P."/>
            <person name="Stolte C."/>
            <person name="Sykes S."/>
            <person name="Yandava C."/>
            <person name="Wortman J."/>
            <person name="Nusbaum C."/>
            <person name="Birren B."/>
        </authorList>
    </citation>
    <scope>NUCLEOTIDE SEQUENCE [LARGE SCALE GENOMIC DNA]</scope>
    <source>
        <strain evidence="2 3">DSM 22836</strain>
    </source>
</reference>
<proteinExistence type="predicted"/>
<dbReference type="STRING" id="742767.HMPREF9456_02051"/>
<dbReference type="EMBL" id="ADLW01000008">
    <property type="protein sequence ID" value="EGK03293.1"/>
    <property type="molecule type" value="Genomic_DNA"/>
</dbReference>
<sequence length="64" mass="7687">MDTNFKRIPRRRKGIQYYFFNGIGMQLTYDMGTTSDIERYKLGNYLDNKNARLVEQAIKELFKD</sequence>
<dbReference type="RefSeq" id="WP_006843421.1">
    <property type="nucleotide sequence ID" value="NZ_GL892006.1"/>
</dbReference>
<accession>F8X2D9</accession>
<organism evidence="2 3">
    <name type="scientific">Dysgonomonas mossii DSM 22836</name>
    <dbReference type="NCBI Taxonomy" id="742767"/>
    <lineage>
        <taxon>Bacteria</taxon>
        <taxon>Pseudomonadati</taxon>
        <taxon>Bacteroidota</taxon>
        <taxon>Bacteroidia</taxon>
        <taxon>Bacteroidales</taxon>
        <taxon>Dysgonomonadaceae</taxon>
        <taxon>Dysgonomonas</taxon>
    </lineage>
</organism>
<keyword evidence="3" id="KW-1185">Reference proteome</keyword>
<evidence type="ECO:0000313" key="2">
    <source>
        <dbReference type="EMBL" id="EGK05787.1"/>
    </source>
</evidence>
<protein>
    <submittedName>
        <fullName evidence="2">Uncharacterized protein</fullName>
    </submittedName>
</protein>
<evidence type="ECO:0000313" key="1">
    <source>
        <dbReference type="EMBL" id="EGK03293.1"/>
    </source>
</evidence>
<evidence type="ECO:0000313" key="3">
    <source>
        <dbReference type="Proteomes" id="UP000006420"/>
    </source>
</evidence>
<dbReference type="AlphaFoldDB" id="F8X2D9"/>
<dbReference type="Proteomes" id="UP000006420">
    <property type="component" value="Unassembled WGS sequence"/>
</dbReference>
<dbReference type="EMBL" id="ADLW01000012">
    <property type="protein sequence ID" value="EGK05787.1"/>
    <property type="molecule type" value="Genomic_DNA"/>
</dbReference>
<comment type="caution">
    <text evidence="2">The sequence shown here is derived from an EMBL/GenBank/DDBJ whole genome shotgun (WGS) entry which is preliminary data.</text>
</comment>
<gene>
    <name evidence="1" type="ORF">HMPREF9456_02051</name>
    <name evidence="2" type="ORF">HMPREF9456_02398</name>
</gene>
<dbReference type="HOGENOM" id="CLU_2860550_0_0_10"/>
<dbReference type="GeneID" id="78083023"/>